<dbReference type="SMART" id="SM00388">
    <property type="entry name" value="HisKA"/>
    <property type="match status" value="1"/>
</dbReference>
<dbReference type="EMBL" id="ATAY01000031">
    <property type="protein sequence ID" value="EPR11993.1"/>
    <property type="molecule type" value="Genomic_DNA"/>
</dbReference>
<dbReference type="PROSITE" id="PS50885">
    <property type="entry name" value="HAMP"/>
    <property type="match status" value="1"/>
</dbReference>
<keyword evidence="13 14" id="KW-0472">Membrane</keyword>
<evidence type="ECO:0000256" key="4">
    <source>
        <dbReference type="ARBA" id="ARBA00022475"/>
    </source>
</evidence>
<dbReference type="SMART" id="SM00304">
    <property type="entry name" value="HAMP"/>
    <property type="match status" value="1"/>
</dbReference>
<dbReference type="Pfam" id="PF00512">
    <property type="entry name" value="HisKA"/>
    <property type="match status" value="1"/>
</dbReference>
<gene>
    <name evidence="17" type="ORF">L323_10240</name>
</gene>
<evidence type="ECO:0000256" key="3">
    <source>
        <dbReference type="ARBA" id="ARBA00012438"/>
    </source>
</evidence>
<dbReference type="InterPro" id="IPR003661">
    <property type="entry name" value="HisK_dim/P_dom"/>
</dbReference>
<comment type="subcellular location">
    <subcellularLocation>
        <location evidence="2">Cell membrane</location>
        <topology evidence="2">Multi-pass membrane protein</topology>
    </subcellularLocation>
</comment>
<evidence type="ECO:0000256" key="12">
    <source>
        <dbReference type="ARBA" id="ARBA00023012"/>
    </source>
</evidence>
<dbReference type="SUPFAM" id="SSF103190">
    <property type="entry name" value="Sensory domain-like"/>
    <property type="match status" value="1"/>
</dbReference>
<dbReference type="InterPro" id="IPR005467">
    <property type="entry name" value="His_kinase_dom"/>
</dbReference>
<dbReference type="SMART" id="SM00387">
    <property type="entry name" value="HATPase_c"/>
    <property type="match status" value="1"/>
</dbReference>
<dbReference type="SUPFAM" id="SSF47384">
    <property type="entry name" value="Homodimeric domain of signal transducing histidine kinase"/>
    <property type="match status" value="1"/>
</dbReference>
<dbReference type="FunFam" id="1.10.287.130:FF:000001">
    <property type="entry name" value="Two-component sensor histidine kinase"/>
    <property type="match status" value="1"/>
</dbReference>
<evidence type="ECO:0000256" key="10">
    <source>
        <dbReference type="ARBA" id="ARBA00022840"/>
    </source>
</evidence>
<evidence type="ECO:0000259" key="16">
    <source>
        <dbReference type="PROSITE" id="PS50885"/>
    </source>
</evidence>
<dbReference type="AlphaFoldDB" id="U4R1A4"/>
<dbReference type="Gene3D" id="1.10.287.130">
    <property type="match status" value="1"/>
</dbReference>
<dbReference type="InterPro" id="IPR029151">
    <property type="entry name" value="Sensor-like_sf"/>
</dbReference>
<comment type="catalytic activity">
    <reaction evidence="1">
        <text>ATP + protein L-histidine = ADP + protein N-phospho-L-histidine.</text>
        <dbReference type="EC" id="2.7.13.3"/>
    </reaction>
</comment>
<evidence type="ECO:0000256" key="14">
    <source>
        <dbReference type="SAM" id="Phobius"/>
    </source>
</evidence>
<keyword evidence="8" id="KW-0547">Nucleotide-binding</keyword>
<feature type="domain" description="HAMP" evidence="16">
    <location>
        <begin position="198"/>
        <end position="250"/>
    </location>
</feature>
<dbReference type="EC" id="2.7.13.3" evidence="3"/>
<dbReference type="InterPro" id="IPR036097">
    <property type="entry name" value="HisK_dim/P_sf"/>
</dbReference>
<dbReference type="PATRIC" id="fig|1330534.3.peg.2051"/>
<evidence type="ECO:0000256" key="8">
    <source>
        <dbReference type="ARBA" id="ARBA00022741"/>
    </source>
</evidence>
<dbReference type="SUPFAM" id="SSF158472">
    <property type="entry name" value="HAMP domain-like"/>
    <property type="match status" value="1"/>
</dbReference>
<keyword evidence="11 14" id="KW-1133">Transmembrane helix</keyword>
<keyword evidence="6" id="KW-0808">Transferase</keyword>
<dbReference type="PANTHER" id="PTHR45528">
    <property type="entry name" value="SENSOR HISTIDINE KINASE CPXA"/>
    <property type="match status" value="1"/>
</dbReference>
<evidence type="ECO:0000256" key="11">
    <source>
        <dbReference type="ARBA" id="ARBA00022989"/>
    </source>
</evidence>
<reference evidence="17 18" key="1">
    <citation type="journal article" date="2013" name="Genome Announc.">
        <title>Draft Genome Sequence of the Cellulolytic Bacterium Clostridium papyrosolvens C7 (ATCC 700395).</title>
        <authorList>
            <person name="Zepeda V."/>
            <person name="Dassa B."/>
            <person name="Borovok I."/>
            <person name="Lamed R."/>
            <person name="Bayer E.A."/>
            <person name="Cate J.H."/>
        </authorList>
    </citation>
    <scope>NUCLEOTIDE SEQUENCE [LARGE SCALE GENOMIC DNA]</scope>
    <source>
        <strain evidence="17 18">C7</strain>
    </source>
</reference>
<keyword evidence="5" id="KW-0597">Phosphoprotein</keyword>
<dbReference type="Proteomes" id="UP000016860">
    <property type="component" value="Unassembled WGS sequence"/>
</dbReference>
<evidence type="ECO:0000256" key="7">
    <source>
        <dbReference type="ARBA" id="ARBA00022692"/>
    </source>
</evidence>
<evidence type="ECO:0000256" key="13">
    <source>
        <dbReference type="ARBA" id="ARBA00023136"/>
    </source>
</evidence>
<feature type="transmembrane region" description="Helical" evidence="14">
    <location>
        <begin position="170"/>
        <end position="196"/>
    </location>
</feature>
<feature type="domain" description="Histidine kinase" evidence="15">
    <location>
        <begin position="258"/>
        <end position="471"/>
    </location>
</feature>
<dbReference type="InterPro" id="IPR004358">
    <property type="entry name" value="Sig_transdc_His_kin-like_C"/>
</dbReference>
<dbReference type="PROSITE" id="PS50109">
    <property type="entry name" value="HIS_KIN"/>
    <property type="match status" value="1"/>
</dbReference>
<dbReference type="InterPro" id="IPR003660">
    <property type="entry name" value="HAMP_dom"/>
</dbReference>
<dbReference type="Pfam" id="PF02518">
    <property type="entry name" value="HATPase_c"/>
    <property type="match status" value="1"/>
</dbReference>
<dbReference type="PANTHER" id="PTHR45528:SF1">
    <property type="entry name" value="SENSOR HISTIDINE KINASE CPXA"/>
    <property type="match status" value="1"/>
</dbReference>
<evidence type="ECO:0000256" key="9">
    <source>
        <dbReference type="ARBA" id="ARBA00022777"/>
    </source>
</evidence>
<dbReference type="GO" id="GO:0005524">
    <property type="term" value="F:ATP binding"/>
    <property type="evidence" value="ECO:0007669"/>
    <property type="project" value="UniProtKB-KW"/>
</dbReference>
<dbReference type="InterPro" id="IPR003594">
    <property type="entry name" value="HATPase_dom"/>
</dbReference>
<dbReference type="CDD" id="cd06225">
    <property type="entry name" value="HAMP"/>
    <property type="match status" value="1"/>
</dbReference>
<evidence type="ECO:0000259" key="15">
    <source>
        <dbReference type="PROSITE" id="PS50109"/>
    </source>
</evidence>
<dbReference type="SUPFAM" id="SSF55874">
    <property type="entry name" value="ATPase domain of HSP90 chaperone/DNA topoisomerase II/histidine kinase"/>
    <property type="match status" value="1"/>
</dbReference>
<evidence type="ECO:0000256" key="6">
    <source>
        <dbReference type="ARBA" id="ARBA00022679"/>
    </source>
</evidence>
<protein>
    <recommendedName>
        <fullName evidence="3">histidine kinase</fullName>
        <ecNumber evidence="3">2.7.13.3</ecNumber>
    </recommendedName>
</protein>
<dbReference type="Gene3D" id="6.10.340.10">
    <property type="match status" value="1"/>
</dbReference>
<dbReference type="Gene3D" id="3.30.565.10">
    <property type="entry name" value="Histidine kinase-like ATPase, C-terminal domain"/>
    <property type="match status" value="1"/>
</dbReference>
<dbReference type="GO" id="GO:0005886">
    <property type="term" value="C:plasma membrane"/>
    <property type="evidence" value="ECO:0007669"/>
    <property type="project" value="UniProtKB-SubCell"/>
</dbReference>
<feature type="transmembrane region" description="Helical" evidence="14">
    <location>
        <begin position="21"/>
        <end position="40"/>
    </location>
</feature>
<dbReference type="FunFam" id="3.30.565.10:FF:000006">
    <property type="entry name" value="Sensor histidine kinase WalK"/>
    <property type="match status" value="1"/>
</dbReference>
<keyword evidence="12" id="KW-0902">Two-component regulatory system</keyword>
<evidence type="ECO:0000256" key="2">
    <source>
        <dbReference type="ARBA" id="ARBA00004651"/>
    </source>
</evidence>
<keyword evidence="4" id="KW-1003">Cell membrane</keyword>
<dbReference type="Pfam" id="PF00672">
    <property type="entry name" value="HAMP"/>
    <property type="match status" value="1"/>
</dbReference>
<evidence type="ECO:0000256" key="1">
    <source>
        <dbReference type="ARBA" id="ARBA00000085"/>
    </source>
</evidence>
<accession>U4R1A4</accession>
<comment type="caution">
    <text evidence="17">The sequence shown here is derived from an EMBL/GenBank/DDBJ whole genome shotgun (WGS) entry which is preliminary data.</text>
</comment>
<evidence type="ECO:0000313" key="18">
    <source>
        <dbReference type="Proteomes" id="UP000016860"/>
    </source>
</evidence>
<sequence>MAEGMTSMTFKNSIQARLVRNFILIILISVLAFEALLVYFTRFYFYNNVESILTNQIKTASDFYTRYFSDVPLDVNIMDNADLFWKQTTGQVQIVGNNGEVLLDSQGLESGEYVSGNDFKQAQLGKKGVWIGRLNNGSEQIMIVSYPLKSDTEQVGVVRFITSLKDVDKIIFNISMIFIIIGIVVILVAGTISIALAHSIIHPLKNVTGAAELMAEGNLDVRINKSRNDEIGKLSDTLNYMASEIQKRERIKNDFISTVSHELRTPLTSIKGWANTIIDDDYSDREILSDGLNIIVKESDRLTDMVEELLDFSRFVSGNVELKKEKTDVSSIIDYIEKQMSNRAKKEKISFNVKCEKIPIVELDRNRITQLLINLLGNAFNFTPQNGKVALISFMENENIVFRVEDTGCGISPEELPLVTEKFYKGNSSNSHTGLGLSICDEIVKLHNGSLNIESELDKGTIVTVRIPFGG</sequence>
<dbReference type="GO" id="GO:0000155">
    <property type="term" value="F:phosphorelay sensor kinase activity"/>
    <property type="evidence" value="ECO:0007669"/>
    <property type="project" value="InterPro"/>
</dbReference>
<evidence type="ECO:0000313" key="17">
    <source>
        <dbReference type="EMBL" id="EPR11993.1"/>
    </source>
</evidence>
<dbReference type="RefSeq" id="WP_020815577.1">
    <property type="nucleotide sequence ID" value="NZ_ATAY01000031.1"/>
</dbReference>
<evidence type="ECO:0000256" key="5">
    <source>
        <dbReference type="ARBA" id="ARBA00022553"/>
    </source>
</evidence>
<dbReference type="STRING" id="1330534.L323_10240"/>
<name>U4R1A4_9FIRM</name>
<dbReference type="CDD" id="cd00082">
    <property type="entry name" value="HisKA"/>
    <property type="match status" value="1"/>
</dbReference>
<keyword evidence="9" id="KW-0418">Kinase</keyword>
<proteinExistence type="predicted"/>
<organism evidence="17 18">
    <name type="scientific">Ruminiclostridium papyrosolvens C7</name>
    <dbReference type="NCBI Taxonomy" id="1330534"/>
    <lineage>
        <taxon>Bacteria</taxon>
        <taxon>Bacillati</taxon>
        <taxon>Bacillota</taxon>
        <taxon>Clostridia</taxon>
        <taxon>Eubacteriales</taxon>
        <taxon>Oscillospiraceae</taxon>
        <taxon>Ruminiclostridium</taxon>
    </lineage>
</organism>
<dbReference type="PRINTS" id="PR00344">
    <property type="entry name" value="BCTRLSENSOR"/>
</dbReference>
<dbReference type="InterPro" id="IPR050398">
    <property type="entry name" value="HssS/ArlS-like"/>
</dbReference>
<dbReference type="InterPro" id="IPR036890">
    <property type="entry name" value="HATPase_C_sf"/>
</dbReference>
<keyword evidence="7 14" id="KW-0812">Transmembrane</keyword>
<keyword evidence="10" id="KW-0067">ATP-binding</keyword>